<keyword evidence="5 10" id="KW-0132">Cell division</keyword>
<feature type="transmembrane region" description="Helical" evidence="11">
    <location>
        <begin position="225"/>
        <end position="250"/>
    </location>
</feature>
<evidence type="ECO:0000313" key="15">
    <source>
        <dbReference type="Proteomes" id="UP000671913"/>
    </source>
</evidence>
<gene>
    <name evidence="14" type="ORF">ACETAC_04450</name>
</gene>
<feature type="domain" description="ABC3 transporter permease C-terminal" evidence="12">
    <location>
        <begin position="175"/>
        <end position="292"/>
    </location>
</feature>
<evidence type="ECO:0000256" key="9">
    <source>
        <dbReference type="ARBA" id="ARBA00023306"/>
    </source>
</evidence>
<evidence type="ECO:0000256" key="3">
    <source>
        <dbReference type="ARBA" id="ARBA00021907"/>
    </source>
</evidence>
<dbReference type="KEGG" id="aaut:ACETAC_04450"/>
<evidence type="ECO:0000256" key="4">
    <source>
        <dbReference type="ARBA" id="ARBA00022475"/>
    </source>
</evidence>
<evidence type="ECO:0000256" key="8">
    <source>
        <dbReference type="ARBA" id="ARBA00023136"/>
    </source>
</evidence>
<evidence type="ECO:0000259" key="13">
    <source>
        <dbReference type="Pfam" id="PF18075"/>
    </source>
</evidence>
<dbReference type="AlphaFoldDB" id="A0A975AXB3"/>
<dbReference type="InterPro" id="IPR003838">
    <property type="entry name" value="ABC3_permease_C"/>
</dbReference>
<evidence type="ECO:0000256" key="6">
    <source>
        <dbReference type="ARBA" id="ARBA00022692"/>
    </source>
</evidence>
<dbReference type="EMBL" id="CP060096">
    <property type="protein sequence ID" value="QSZ28108.1"/>
    <property type="molecule type" value="Genomic_DNA"/>
</dbReference>
<reference evidence="14" key="1">
    <citation type="submission" date="2020-08" db="EMBL/GenBank/DDBJ databases">
        <title>Genomic insights into the carbon and energy metabolism of the first obligate autotrophic acetogenic bacterium Aceticella autotrophica gen. nov., sp. nov.</title>
        <authorList>
            <person name="Toshchakov S.V."/>
            <person name="Elcheninov A.G."/>
            <person name="Kublanov I.V."/>
            <person name="Frolov E.N."/>
            <person name="Lebedinsky A.V."/>
        </authorList>
    </citation>
    <scope>NUCLEOTIDE SEQUENCE</scope>
    <source>
        <strain evidence="14">3443-3Ac</strain>
    </source>
</reference>
<feature type="transmembrane region" description="Helical" evidence="11">
    <location>
        <begin position="270"/>
        <end position="289"/>
    </location>
</feature>
<proteinExistence type="inferred from homology"/>
<feature type="domain" description="FtsX extracellular" evidence="13">
    <location>
        <begin position="60"/>
        <end position="152"/>
    </location>
</feature>
<dbReference type="PANTHER" id="PTHR47755">
    <property type="entry name" value="CELL DIVISION PROTEIN FTSX"/>
    <property type="match status" value="1"/>
</dbReference>
<sequence>MRYKSAVYFLKEGFTNVKRNKAMTLASITSVAAALLILGMFLIMIFNINAMVNKVESQLQLKAYVNDNLNGDKLNKLGEKIKGIDGVQSVVFESKQQAFENFKKQLGDKSYLIDGLQKDNPMPQSYIVSVKDAKMMKQVSEEISKINGVYKVNYGQDIVDKLISFINIIRIVGIAVILILFIISIVIISNTIKLGVFSRRKEINIMKYIGATDWFIRWPFLIEGIILGLIGALLSVLLLSLLYGYAIDIIRSKLIIFELLPLKDIIKQTAVYFAVMGAVIGAVGSGISIKKFLNV</sequence>
<protein>
    <recommendedName>
        <fullName evidence="3 10">Cell division protein FtsX</fullName>
    </recommendedName>
</protein>
<dbReference type="PANTHER" id="PTHR47755:SF1">
    <property type="entry name" value="CELL DIVISION PROTEIN FTSX"/>
    <property type="match status" value="1"/>
</dbReference>
<evidence type="ECO:0000259" key="12">
    <source>
        <dbReference type="Pfam" id="PF02687"/>
    </source>
</evidence>
<evidence type="ECO:0000313" key="14">
    <source>
        <dbReference type="EMBL" id="QSZ28108.1"/>
    </source>
</evidence>
<comment type="function">
    <text evidence="10">Part of the ABC transporter FtsEX involved in asymmetric cellular division facilitating the initiation of sporulation.</text>
</comment>
<dbReference type="RefSeq" id="WP_284680846.1">
    <property type="nucleotide sequence ID" value="NZ_CP060096.1"/>
</dbReference>
<organism evidence="14 15">
    <name type="scientific">Aceticella autotrophica</name>
    <dbReference type="NCBI Taxonomy" id="2755338"/>
    <lineage>
        <taxon>Bacteria</taxon>
        <taxon>Bacillati</taxon>
        <taxon>Bacillota</taxon>
        <taxon>Clostridia</taxon>
        <taxon>Thermoanaerobacterales</taxon>
        <taxon>Thermoanaerobacteraceae</taxon>
        <taxon>Aceticella</taxon>
    </lineage>
</organism>
<evidence type="ECO:0000256" key="11">
    <source>
        <dbReference type="SAM" id="Phobius"/>
    </source>
</evidence>
<dbReference type="PIRSF" id="PIRSF003097">
    <property type="entry name" value="FtsX"/>
    <property type="match status" value="1"/>
</dbReference>
<dbReference type="NCBIfam" id="NF038347">
    <property type="entry name" value="FtsX_Gpos"/>
    <property type="match status" value="1"/>
</dbReference>
<feature type="transmembrane region" description="Helical" evidence="11">
    <location>
        <begin position="25"/>
        <end position="48"/>
    </location>
</feature>
<accession>A0A975AXB3</accession>
<dbReference type="Gene3D" id="3.30.70.3040">
    <property type="match status" value="1"/>
</dbReference>
<dbReference type="GO" id="GO:0005886">
    <property type="term" value="C:plasma membrane"/>
    <property type="evidence" value="ECO:0007669"/>
    <property type="project" value="UniProtKB-SubCell"/>
</dbReference>
<keyword evidence="6 11" id="KW-0812">Transmembrane</keyword>
<comment type="subcellular location">
    <subcellularLocation>
        <location evidence="1">Cell membrane</location>
        <topology evidence="1">Multi-pass membrane protein</topology>
    </subcellularLocation>
</comment>
<feature type="transmembrane region" description="Helical" evidence="11">
    <location>
        <begin position="171"/>
        <end position="192"/>
    </location>
</feature>
<evidence type="ECO:0000256" key="10">
    <source>
        <dbReference type="PIRNR" id="PIRNR003097"/>
    </source>
</evidence>
<dbReference type="Pfam" id="PF02687">
    <property type="entry name" value="FtsX"/>
    <property type="match status" value="1"/>
</dbReference>
<dbReference type="InterPro" id="IPR004513">
    <property type="entry name" value="FtsX"/>
</dbReference>
<name>A0A975AXB3_9THEO</name>
<evidence type="ECO:0000256" key="1">
    <source>
        <dbReference type="ARBA" id="ARBA00004651"/>
    </source>
</evidence>
<dbReference type="GO" id="GO:0051301">
    <property type="term" value="P:cell division"/>
    <property type="evidence" value="ECO:0007669"/>
    <property type="project" value="UniProtKB-KW"/>
</dbReference>
<keyword evidence="4 10" id="KW-1003">Cell membrane</keyword>
<dbReference type="InterPro" id="IPR058204">
    <property type="entry name" value="FtsX_firmicutes-type"/>
</dbReference>
<keyword evidence="9 10" id="KW-0131">Cell cycle</keyword>
<keyword evidence="8 10" id="KW-0472">Membrane</keyword>
<evidence type="ECO:0000256" key="7">
    <source>
        <dbReference type="ARBA" id="ARBA00022989"/>
    </source>
</evidence>
<dbReference type="Proteomes" id="UP000671913">
    <property type="component" value="Chromosome"/>
</dbReference>
<evidence type="ECO:0000256" key="2">
    <source>
        <dbReference type="ARBA" id="ARBA00007379"/>
    </source>
</evidence>
<dbReference type="Pfam" id="PF18075">
    <property type="entry name" value="FtsX_ECD"/>
    <property type="match status" value="1"/>
</dbReference>
<keyword evidence="15" id="KW-1185">Reference proteome</keyword>
<comment type="similarity">
    <text evidence="2 10">Belongs to the ABC-4 integral membrane protein family. FtsX subfamily.</text>
</comment>
<dbReference type="InterPro" id="IPR040690">
    <property type="entry name" value="FtsX_ECD"/>
</dbReference>
<evidence type="ECO:0000256" key="5">
    <source>
        <dbReference type="ARBA" id="ARBA00022618"/>
    </source>
</evidence>
<keyword evidence="7 11" id="KW-1133">Transmembrane helix</keyword>